<dbReference type="Pfam" id="PF00005">
    <property type="entry name" value="ABC_tran"/>
    <property type="match status" value="1"/>
</dbReference>
<evidence type="ECO:0000259" key="8">
    <source>
        <dbReference type="PROSITE" id="PS50893"/>
    </source>
</evidence>
<comment type="subcellular location">
    <subcellularLocation>
        <location evidence="1">Cell membrane</location>
        <topology evidence="1">Peripheral membrane protein</topology>
    </subcellularLocation>
</comment>
<keyword evidence="7" id="KW-0472">Membrane</keyword>
<evidence type="ECO:0000256" key="7">
    <source>
        <dbReference type="ARBA" id="ARBA00023136"/>
    </source>
</evidence>
<dbReference type="Proteomes" id="UP001367030">
    <property type="component" value="Unassembled WGS sequence"/>
</dbReference>
<dbReference type="PROSITE" id="PS00211">
    <property type="entry name" value="ABC_TRANSPORTER_1"/>
    <property type="match status" value="1"/>
</dbReference>
<reference evidence="9 10" key="1">
    <citation type="submission" date="2024-03" db="EMBL/GenBank/DDBJ databases">
        <title>Novel species of the genus Variovorax.</title>
        <authorList>
            <person name="Liu Q."/>
            <person name="Xin Y.-H."/>
        </authorList>
    </citation>
    <scope>NUCLEOTIDE SEQUENCE [LARGE SCALE GENOMIC DNA]</scope>
    <source>
        <strain evidence="9 10">KACC 18901</strain>
    </source>
</reference>
<protein>
    <submittedName>
        <fullName evidence="9">Amino acid ABC transporter ATP-binding protein</fullName>
    </submittedName>
</protein>
<name>A0ABU8XGL6_9BURK</name>
<dbReference type="InterPro" id="IPR003439">
    <property type="entry name" value="ABC_transporter-like_ATP-bd"/>
</dbReference>
<dbReference type="PANTHER" id="PTHR43166:SF35">
    <property type="entry name" value="L-CYSTINE IMPORT ATP-BINDING PROTEIN TCYN"/>
    <property type="match status" value="1"/>
</dbReference>
<dbReference type="PANTHER" id="PTHR43166">
    <property type="entry name" value="AMINO ACID IMPORT ATP-BINDING PROTEIN"/>
    <property type="match status" value="1"/>
</dbReference>
<dbReference type="InterPro" id="IPR003593">
    <property type="entry name" value="AAA+_ATPase"/>
</dbReference>
<dbReference type="Gene3D" id="3.40.50.300">
    <property type="entry name" value="P-loop containing nucleotide triphosphate hydrolases"/>
    <property type="match status" value="1"/>
</dbReference>
<comment type="similarity">
    <text evidence="2">Belongs to the ABC transporter superfamily.</text>
</comment>
<dbReference type="InterPro" id="IPR050086">
    <property type="entry name" value="MetN_ABC_transporter-like"/>
</dbReference>
<sequence>MTTSTTSMIEVSHLGKRFGSNQVLRDVSLSVEKGQAVALIGPSGSGKSTLLRCLNLLTVPDEGTVRIGEQSLTFTGAATRLPKDAVLAGFRARTGMVFQHFNLFPHMTVLGNVMEGPVTVLQQPKAQAAEKARALLAKVGMEHKADAWPDQLSGGQKQRVAIARALAMEPKVMLFDEVTSALDPELVGEVLRVIQSLAEEGMTMLLVTHEMAFARDVAHRVAFMRDGVIVEYGPARQVIEAPREAATQAFLARFHEGRPAR</sequence>
<dbReference type="PROSITE" id="PS50893">
    <property type="entry name" value="ABC_TRANSPORTER_2"/>
    <property type="match status" value="1"/>
</dbReference>
<keyword evidence="6 9" id="KW-0067">ATP-binding</keyword>
<dbReference type="SMART" id="SM00382">
    <property type="entry name" value="AAA"/>
    <property type="match status" value="1"/>
</dbReference>
<comment type="caution">
    <text evidence="9">The sequence shown here is derived from an EMBL/GenBank/DDBJ whole genome shotgun (WGS) entry which is preliminary data.</text>
</comment>
<evidence type="ECO:0000256" key="6">
    <source>
        <dbReference type="ARBA" id="ARBA00022840"/>
    </source>
</evidence>
<keyword evidence="3" id="KW-0813">Transport</keyword>
<evidence type="ECO:0000256" key="4">
    <source>
        <dbReference type="ARBA" id="ARBA00022475"/>
    </source>
</evidence>
<accession>A0ABU8XGL6</accession>
<dbReference type="InterPro" id="IPR017871">
    <property type="entry name" value="ABC_transporter-like_CS"/>
</dbReference>
<dbReference type="SUPFAM" id="SSF52540">
    <property type="entry name" value="P-loop containing nucleoside triphosphate hydrolases"/>
    <property type="match status" value="1"/>
</dbReference>
<evidence type="ECO:0000256" key="3">
    <source>
        <dbReference type="ARBA" id="ARBA00022448"/>
    </source>
</evidence>
<organism evidence="9 10">
    <name type="scientific">Variovorax robiniae</name>
    <dbReference type="NCBI Taxonomy" id="1836199"/>
    <lineage>
        <taxon>Bacteria</taxon>
        <taxon>Pseudomonadati</taxon>
        <taxon>Pseudomonadota</taxon>
        <taxon>Betaproteobacteria</taxon>
        <taxon>Burkholderiales</taxon>
        <taxon>Comamonadaceae</taxon>
        <taxon>Variovorax</taxon>
    </lineage>
</organism>
<evidence type="ECO:0000256" key="1">
    <source>
        <dbReference type="ARBA" id="ARBA00004202"/>
    </source>
</evidence>
<keyword evidence="5" id="KW-0547">Nucleotide-binding</keyword>
<keyword evidence="10" id="KW-1185">Reference proteome</keyword>
<evidence type="ECO:0000313" key="9">
    <source>
        <dbReference type="EMBL" id="MEJ8858173.1"/>
    </source>
</evidence>
<evidence type="ECO:0000313" key="10">
    <source>
        <dbReference type="Proteomes" id="UP001367030"/>
    </source>
</evidence>
<evidence type="ECO:0000256" key="2">
    <source>
        <dbReference type="ARBA" id="ARBA00005417"/>
    </source>
</evidence>
<dbReference type="EMBL" id="JBBKZS010000015">
    <property type="protein sequence ID" value="MEJ8858173.1"/>
    <property type="molecule type" value="Genomic_DNA"/>
</dbReference>
<evidence type="ECO:0000256" key="5">
    <source>
        <dbReference type="ARBA" id="ARBA00022741"/>
    </source>
</evidence>
<gene>
    <name evidence="9" type="ORF">WKW79_26635</name>
</gene>
<dbReference type="PIRSF" id="PIRSF039085">
    <property type="entry name" value="ABC_ATPase_HisP"/>
    <property type="match status" value="1"/>
</dbReference>
<proteinExistence type="inferred from homology"/>
<keyword evidence="4" id="KW-1003">Cell membrane</keyword>
<feature type="domain" description="ABC transporter" evidence="8">
    <location>
        <begin position="9"/>
        <end position="251"/>
    </location>
</feature>
<dbReference type="CDD" id="cd03262">
    <property type="entry name" value="ABC_HisP_GlnQ"/>
    <property type="match status" value="1"/>
</dbReference>
<dbReference type="GO" id="GO:0005524">
    <property type="term" value="F:ATP binding"/>
    <property type="evidence" value="ECO:0007669"/>
    <property type="project" value="UniProtKB-KW"/>
</dbReference>
<dbReference type="InterPro" id="IPR027417">
    <property type="entry name" value="P-loop_NTPase"/>
</dbReference>
<dbReference type="InterPro" id="IPR030679">
    <property type="entry name" value="ABC_ATPase_HisP-typ"/>
</dbReference>